<proteinExistence type="predicted"/>
<dbReference type="EMBL" id="JABEMA010000141">
    <property type="protein sequence ID" value="NNH23444.1"/>
    <property type="molecule type" value="Genomic_DNA"/>
</dbReference>
<feature type="domain" description="N-acetyltransferase" evidence="2">
    <location>
        <begin position="7"/>
        <end position="94"/>
    </location>
</feature>
<dbReference type="Proteomes" id="UP000555552">
    <property type="component" value="Unassembled WGS sequence"/>
</dbReference>
<dbReference type="PROSITE" id="PS51729">
    <property type="entry name" value="GNAT_YJDJ"/>
    <property type="match status" value="1"/>
</dbReference>
<dbReference type="Gene3D" id="3.40.630.30">
    <property type="match status" value="1"/>
</dbReference>
<keyword evidence="4" id="KW-1185">Reference proteome</keyword>
<evidence type="ECO:0000259" key="1">
    <source>
        <dbReference type="PROSITE" id="PS51186"/>
    </source>
</evidence>
<reference evidence="3 4" key="1">
    <citation type="submission" date="2020-05" db="EMBL/GenBank/DDBJ databases">
        <title>MicrobeNet Type strains.</title>
        <authorList>
            <person name="Nicholson A.C."/>
        </authorList>
    </citation>
    <scope>NUCLEOTIDE SEQUENCE [LARGE SCALE GENOMIC DNA]</scope>
    <source>
        <strain evidence="3 4">JCM 14547</strain>
    </source>
</reference>
<accession>A0A849BSJ8</accession>
<dbReference type="PANTHER" id="PTHR31435">
    <property type="entry name" value="PROTEIN NATD1"/>
    <property type="match status" value="1"/>
</dbReference>
<name>A0A849BSJ8_9ACTN</name>
<evidence type="ECO:0000313" key="4">
    <source>
        <dbReference type="Proteomes" id="UP000555552"/>
    </source>
</evidence>
<dbReference type="InterPro" id="IPR045057">
    <property type="entry name" value="Gcn5-rel_NAT"/>
</dbReference>
<dbReference type="PROSITE" id="PS51186">
    <property type="entry name" value="GNAT"/>
    <property type="match status" value="1"/>
</dbReference>
<comment type="caution">
    <text evidence="3">The sequence shown here is derived from an EMBL/GenBank/DDBJ whole genome shotgun (WGS) entry which is preliminary data.</text>
</comment>
<dbReference type="InterPro" id="IPR016181">
    <property type="entry name" value="Acyl_CoA_acyltransferase"/>
</dbReference>
<dbReference type="Pfam" id="PF14542">
    <property type="entry name" value="Acetyltransf_CG"/>
    <property type="match status" value="1"/>
</dbReference>
<organism evidence="3 4">
    <name type="scientific">Pseudokineococcus marinus</name>
    <dbReference type="NCBI Taxonomy" id="351215"/>
    <lineage>
        <taxon>Bacteria</taxon>
        <taxon>Bacillati</taxon>
        <taxon>Actinomycetota</taxon>
        <taxon>Actinomycetes</taxon>
        <taxon>Kineosporiales</taxon>
        <taxon>Kineosporiaceae</taxon>
        <taxon>Pseudokineococcus</taxon>
    </lineage>
</organism>
<dbReference type="InterPro" id="IPR000182">
    <property type="entry name" value="GNAT_dom"/>
</dbReference>
<evidence type="ECO:0000313" key="3">
    <source>
        <dbReference type="EMBL" id="NNH23444.1"/>
    </source>
</evidence>
<dbReference type="InterPro" id="IPR031165">
    <property type="entry name" value="GNAT_YJDJ"/>
</dbReference>
<feature type="domain" description="N-acetyltransferase" evidence="1">
    <location>
        <begin position="1"/>
        <end position="95"/>
    </location>
</feature>
<dbReference type="AlphaFoldDB" id="A0A849BSJ8"/>
<dbReference type="GO" id="GO:0016747">
    <property type="term" value="F:acyltransferase activity, transferring groups other than amino-acyl groups"/>
    <property type="evidence" value="ECO:0007669"/>
    <property type="project" value="InterPro"/>
</dbReference>
<sequence>MADETTTVERRGDGYVLLEEGRELVQLVGRPVDDDVVALVSTETDLDRQGEGLAGRLVGAAMDDLRQRGLRVRPDCPYVAAWLERHPDQQDLVAG</sequence>
<gene>
    <name evidence="3" type="ORF">HLB09_10140</name>
</gene>
<dbReference type="PANTHER" id="PTHR31435:SF10">
    <property type="entry name" value="BSR4717 PROTEIN"/>
    <property type="match status" value="1"/>
</dbReference>
<evidence type="ECO:0000259" key="2">
    <source>
        <dbReference type="PROSITE" id="PS51729"/>
    </source>
</evidence>
<protein>
    <submittedName>
        <fullName evidence="3">N-acetyltransferase</fullName>
    </submittedName>
</protein>
<keyword evidence="3" id="KW-0808">Transferase</keyword>
<dbReference type="RefSeq" id="WP_171203259.1">
    <property type="nucleotide sequence ID" value="NZ_BAAANP010000021.1"/>
</dbReference>
<dbReference type="SUPFAM" id="SSF55729">
    <property type="entry name" value="Acyl-CoA N-acyltransferases (Nat)"/>
    <property type="match status" value="1"/>
</dbReference>